<dbReference type="InterPro" id="IPR029044">
    <property type="entry name" value="Nucleotide-diphossugar_trans"/>
</dbReference>
<comment type="caution">
    <text evidence="5">The sequence shown here is derived from an EMBL/GenBank/DDBJ whole genome shotgun (WGS) entry which is preliminary data.</text>
</comment>
<dbReference type="EC" id="2.4.1.83" evidence="5"/>
<evidence type="ECO:0000256" key="2">
    <source>
        <dbReference type="ARBA" id="ARBA00022676"/>
    </source>
</evidence>
<dbReference type="GO" id="GO:0009247">
    <property type="term" value="P:glycolipid biosynthetic process"/>
    <property type="evidence" value="ECO:0007669"/>
    <property type="project" value="TreeGrafter"/>
</dbReference>
<keyword evidence="6" id="KW-1185">Reference proteome</keyword>
<feature type="domain" description="Glycosyltransferase 2-like" evidence="4">
    <location>
        <begin position="6"/>
        <end position="170"/>
    </location>
</feature>
<dbReference type="Gene3D" id="3.90.550.10">
    <property type="entry name" value="Spore Coat Polysaccharide Biosynthesis Protein SpsA, Chain A"/>
    <property type="match status" value="1"/>
</dbReference>
<keyword evidence="2 5" id="KW-0328">Glycosyltransferase</keyword>
<dbReference type="GO" id="GO:0016020">
    <property type="term" value="C:membrane"/>
    <property type="evidence" value="ECO:0007669"/>
    <property type="project" value="GOC"/>
</dbReference>
<organism evidence="5 6">
    <name type="scientific">Longimicrobium terrae</name>
    <dbReference type="NCBI Taxonomy" id="1639882"/>
    <lineage>
        <taxon>Bacteria</taxon>
        <taxon>Pseudomonadati</taxon>
        <taxon>Gemmatimonadota</taxon>
        <taxon>Longimicrobiia</taxon>
        <taxon>Longimicrobiales</taxon>
        <taxon>Longimicrobiaceae</taxon>
        <taxon>Longimicrobium</taxon>
    </lineage>
</organism>
<keyword evidence="3 5" id="KW-0808">Transferase</keyword>
<comment type="similarity">
    <text evidence="1">Belongs to the glycosyltransferase 2 family.</text>
</comment>
<proteinExistence type="inferred from homology"/>
<gene>
    <name evidence="5" type="ORF">HNQ61_004565</name>
</gene>
<sequence>MQRALVIIPTYNESENLPRLVPSVLSRDERLEILVVDDNSPDGTGRLADEIAAAESRVHVLHRAGKQGLGTAYLAGFKWGIEREYDFLFEMDADFSHDPTHLPHFLEAIQEYDLVLGSRYLHGRVTVVNWPMGRLLLSYFANLYARWVTGLPIADATGGFKCFRREVLESISLDRVESNGYAFQIEMSFRAWKKGFRLGEIPIMFVDRDVGESKMSKKIIREAVWRVWRLRALSLLGRLEGRRDPRLTP</sequence>
<dbReference type="PANTHER" id="PTHR43398">
    <property type="entry name" value="DOLICHOL-PHOSPHATE MANNOSYLTRANSFERASE SUBUNIT 1"/>
    <property type="match status" value="1"/>
</dbReference>
<dbReference type="PANTHER" id="PTHR43398:SF1">
    <property type="entry name" value="DOLICHOL-PHOSPHATE MANNOSYLTRANSFERASE SUBUNIT 1"/>
    <property type="match status" value="1"/>
</dbReference>
<dbReference type="GO" id="GO:0004582">
    <property type="term" value="F:dolichyl-phosphate beta-D-mannosyltransferase activity"/>
    <property type="evidence" value="ECO:0007669"/>
    <property type="project" value="UniProtKB-EC"/>
</dbReference>
<evidence type="ECO:0000313" key="5">
    <source>
        <dbReference type="EMBL" id="MBB6072899.1"/>
    </source>
</evidence>
<dbReference type="SUPFAM" id="SSF53448">
    <property type="entry name" value="Nucleotide-diphospho-sugar transferases"/>
    <property type="match status" value="1"/>
</dbReference>
<dbReference type="EMBL" id="JACHIA010000019">
    <property type="protein sequence ID" value="MBB6072899.1"/>
    <property type="molecule type" value="Genomic_DNA"/>
</dbReference>
<dbReference type="Pfam" id="PF00535">
    <property type="entry name" value="Glycos_transf_2"/>
    <property type="match status" value="1"/>
</dbReference>
<reference evidence="5 6" key="1">
    <citation type="submission" date="2020-08" db="EMBL/GenBank/DDBJ databases">
        <title>Genomic Encyclopedia of Type Strains, Phase IV (KMG-IV): sequencing the most valuable type-strain genomes for metagenomic binning, comparative biology and taxonomic classification.</title>
        <authorList>
            <person name="Goeker M."/>
        </authorList>
    </citation>
    <scope>NUCLEOTIDE SEQUENCE [LARGE SCALE GENOMIC DNA]</scope>
    <source>
        <strain evidence="5 6">DSM 29007</strain>
    </source>
</reference>
<dbReference type="RefSeq" id="WP_170037020.1">
    <property type="nucleotide sequence ID" value="NZ_JABDTL010000002.1"/>
</dbReference>
<dbReference type="CDD" id="cd06442">
    <property type="entry name" value="DPM1_like"/>
    <property type="match status" value="1"/>
</dbReference>
<dbReference type="FunFam" id="3.90.550.10:FF:000122">
    <property type="entry name" value="Dolichol-phosphate mannosyltransferase subunit 1"/>
    <property type="match status" value="1"/>
</dbReference>
<evidence type="ECO:0000256" key="3">
    <source>
        <dbReference type="ARBA" id="ARBA00022679"/>
    </source>
</evidence>
<evidence type="ECO:0000256" key="1">
    <source>
        <dbReference type="ARBA" id="ARBA00006739"/>
    </source>
</evidence>
<dbReference type="InterPro" id="IPR001173">
    <property type="entry name" value="Glyco_trans_2-like"/>
</dbReference>
<evidence type="ECO:0000313" key="6">
    <source>
        <dbReference type="Proteomes" id="UP000582837"/>
    </source>
</evidence>
<dbReference type="AlphaFoldDB" id="A0A841H556"/>
<protein>
    <submittedName>
        <fullName evidence="5">Dolichol-phosphate mannosyltransferase</fullName>
        <ecNumber evidence="5">2.4.1.83</ecNumber>
    </submittedName>
</protein>
<accession>A0A841H556</accession>
<dbReference type="InterPro" id="IPR039528">
    <property type="entry name" value="DPM1-like"/>
</dbReference>
<name>A0A841H556_9BACT</name>
<evidence type="ECO:0000259" key="4">
    <source>
        <dbReference type="Pfam" id="PF00535"/>
    </source>
</evidence>
<dbReference type="Proteomes" id="UP000582837">
    <property type="component" value="Unassembled WGS sequence"/>
</dbReference>